<accession>A0ABW7QF47</accession>
<protein>
    <submittedName>
        <fullName evidence="2">Uncharacterized protein</fullName>
    </submittedName>
</protein>
<proteinExistence type="predicted"/>
<evidence type="ECO:0000313" key="3">
    <source>
        <dbReference type="Proteomes" id="UP001610861"/>
    </source>
</evidence>
<comment type="caution">
    <text evidence="2">The sequence shown here is derived from an EMBL/GenBank/DDBJ whole genome shotgun (WGS) entry which is preliminary data.</text>
</comment>
<organism evidence="2 3">
    <name type="scientific">Microbacterium alkaliflavum</name>
    <dbReference type="NCBI Taxonomy" id="3248839"/>
    <lineage>
        <taxon>Bacteria</taxon>
        <taxon>Bacillati</taxon>
        <taxon>Actinomycetota</taxon>
        <taxon>Actinomycetes</taxon>
        <taxon>Micrococcales</taxon>
        <taxon>Microbacteriaceae</taxon>
        <taxon>Microbacterium</taxon>
    </lineage>
</organism>
<name>A0ABW7QF47_9MICO</name>
<sequence length="270" mass="28608">MIDRIQTWLDLHPRTRFTGRATTATVAALLYIGIFTVAYGVLGVVAAGLIIAVVHLAGALAFTSVDAVWGAWTAFVGLGAIVGAIIGLIRALLRVVRDDPDERRSRTIIARDLVAQAVVARRIGAETVALQLGILGGGDMRWSYTVRLNGGPSTADQAYDRLTVQLANPSLVAGTDFRVDEQRRSWFAEISATAEEIIIHRAVEGSAAADISSVIASAAQRARAILAETDGLFMTAIESELRTAGSIRSARFHALLGSAVESPATAEALF</sequence>
<keyword evidence="3" id="KW-1185">Reference proteome</keyword>
<evidence type="ECO:0000313" key="2">
    <source>
        <dbReference type="EMBL" id="MFH8253082.1"/>
    </source>
</evidence>
<gene>
    <name evidence="2" type="ORF">ACH3VR_22130</name>
</gene>
<dbReference type="EMBL" id="JBIQWL010000015">
    <property type="protein sequence ID" value="MFH8253082.1"/>
    <property type="molecule type" value="Genomic_DNA"/>
</dbReference>
<keyword evidence="1" id="KW-0472">Membrane</keyword>
<dbReference type="Proteomes" id="UP001610861">
    <property type="component" value="Unassembled WGS sequence"/>
</dbReference>
<dbReference type="RefSeq" id="WP_397558507.1">
    <property type="nucleotide sequence ID" value="NZ_JBIQWL010000015.1"/>
</dbReference>
<keyword evidence="1" id="KW-0812">Transmembrane</keyword>
<reference evidence="2 3" key="1">
    <citation type="submission" date="2024-09" db="EMBL/GenBank/DDBJ databases">
        <authorList>
            <person name="Pan X."/>
        </authorList>
    </citation>
    <scope>NUCLEOTIDE SEQUENCE [LARGE SCALE GENOMIC DNA]</scope>
    <source>
        <strain evidence="2 3">B2969</strain>
    </source>
</reference>
<feature type="transmembrane region" description="Helical" evidence="1">
    <location>
        <begin position="69"/>
        <end position="93"/>
    </location>
</feature>
<feature type="transmembrane region" description="Helical" evidence="1">
    <location>
        <begin position="24"/>
        <end position="57"/>
    </location>
</feature>
<evidence type="ECO:0000256" key="1">
    <source>
        <dbReference type="SAM" id="Phobius"/>
    </source>
</evidence>
<keyword evidence="1" id="KW-1133">Transmembrane helix</keyword>